<organism evidence="2 3">
    <name type="scientific">Galbibacter marinus</name>
    <dbReference type="NCBI Taxonomy" id="555500"/>
    <lineage>
        <taxon>Bacteria</taxon>
        <taxon>Pseudomonadati</taxon>
        <taxon>Bacteroidota</taxon>
        <taxon>Flavobacteriia</taxon>
        <taxon>Flavobacteriales</taxon>
        <taxon>Flavobacteriaceae</taxon>
        <taxon>Galbibacter</taxon>
    </lineage>
</organism>
<keyword evidence="1" id="KW-1133">Transmembrane helix</keyword>
<protein>
    <submittedName>
        <fullName evidence="2">Uncharacterized protein</fullName>
    </submittedName>
</protein>
<dbReference type="RefSeq" id="WP_008992046.1">
    <property type="nucleotide sequence ID" value="NZ_AMSG01000016.1"/>
</dbReference>
<keyword evidence="1" id="KW-0812">Transmembrane</keyword>
<feature type="transmembrane region" description="Helical" evidence="1">
    <location>
        <begin position="126"/>
        <end position="144"/>
    </location>
</feature>
<feature type="transmembrane region" description="Helical" evidence="1">
    <location>
        <begin position="78"/>
        <end position="96"/>
    </location>
</feature>
<keyword evidence="3" id="KW-1185">Reference proteome</keyword>
<evidence type="ECO:0000256" key="1">
    <source>
        <dbReference type="SAM" id="Phobius"/>
    </source>
</evidence>
<dbReference type="STRING" id="555500.I215_11030"/>
<sequence>MYKIAKIVAIILGVIGLVLWVIIARADSDVVAQTGSSSNNVVGMMISLGYWATIIVAIVTLLFSLAGIASEPQKLKKALISVGVFAAVVLVSYLIGTSEGFDFDKMADKGIAVTASTVKWVDAGLWSFYILAFMAVVAMIVGGFKKQ</sequence>
<dbReference type="OrthoDB" id="1446429at2"/>
<feature type="transmembrane region" description="Helical" evidence="1">
    <location>
        <begin position="7"/>
        <end position="24"/>
    </location>
</feature>
<proteinExistence type="predicted"/>
<feature type="transmembrane region" description="Helical" evidence="1">
    <location>
        <begin position="44"/>
        <end position="66"/>
    </location>
</feature>
<evidence type="ECO:0000313" key="2">
    <source>
        <dbReference type="EMBL" id="EKF54716.1"/>
    </source>
</evidence>
<gene>
    <name evidence="2" type="ORF">I215_11030</name>
</gene>
<dbReference type="Proteomes" id="UP000007364">
    <property type="component" value="Unassembled WGS sequence"/>
</dbReference>
<accession>K2Q1K4</accession>
<dbReference type="AlphaFoldDB" id="K2Q1K4"/>
<dbReference type="eggNOG" id="ENOG5031IIU">
    <property type="taxonomic scope" value="Bacteria"/>
</dbReference>
<reference evidence="2 3" key="1">
    <citation type="journal article" date="2012" name="J. Bacteriol.">
        <title>Genome Sequence of Galbibacter marinum Type Strain ck-I2-15.</title>
        <authorList>
            <person name="Lai Q."/>
            <person name="Li C."/>
            <person name="Shao Z."/>
        </authorList>
    </citation>
    <scope>NUCLEOTIDE SEQUENCE [LARGE SCALE GENOMIC DNA]</scope>
    <source>
        <strain evidence="3">ck-I2-15</strain>
    </source>
</reference>
<comment type="caution">
    <text evidence="2">The sequence shown here is derived from an EMBL/GenBank/DDBJ whole genome shotgun (WGS) entry which is preliminary data.</text>
</comment>
<evidence type="ECO:0000313" key="3">
    <source>
        <dbReference type="Proteomes" id="UP000007364"/>
    </source>
</evidence>
<name>K2Q1K4_9FLAO</name>
<dbReference type="EMBL" id="AMSG01000016">
    <property type="protein sequence ID" value="EKF54716.1"/>
    <property type="molecule type" value="Genomic_DNA"/>
</dbReference>
<keyword evidence="1" id="KW-0472">Membrane</keyword>